<dbReference type="InterPro" id="IPR013783">
    <property type="entry name" value="Ig-like_fold"/>
</dbReference>
<name>A0A1M4SRY8_9FLAO</name>
<dbReference type="InterPro" id="IPR036116">
    <property type="entry name" value="FN3_sf"/>
</dbReference>
<dbReference type="OrthoDB" id="1401747at2"/>
<dbReference type="Gene3D" id="2.60.120.260">
    <property type="entry name" value="Galactose-binding domain-like"/>
    <property type="match status" value="1"/>
</dbReference>
<dbReference type="InterPro" id="IPR026444">
    <property type="entry name" value="Secre_tail"/>
</dbReference>
<protein>
    <submittedName>
        <fullName evidence="4">Por secretion system C-terminal sorting domain-containing protein</fullName>
    </submittedName>
</protein>
<dbReference type="PROSITE" id="PS50853">
    <property type="entry name" value="FN3"/>
    <property type="match status" value="1"/>
</dbReference>
<gene>
    <name evidence="4" type="ORF">SAMN05444408_10112</name>
</gene>
<feature type="chain" id="PRO_5012477105" evidence="2">
    <location>
        <begin position="19"/>
        <end position="480"/>
    </location>
</feature>
<dbReference type="EMBL" id="FQVO01000001">
    <property type="protein sequence ID" value="SHE34948.1"/>
    <property type="molecule type" value="Genomic_DNA"/>
</dbReference>
<reference evidence="5" key="1">
    <citation type="submission" date="2016-11" db="EMBL/GenBank/DDBJ databases">
        <authorList>
            <person name="Varghese N."/>
            <person name="Submissions S."/>
        </authorList>
    </citation>
    <scope>NUCLEOTIDE SEQUENCE [LARGE SCALE GENOMIC DNA]</scope>
    <source>
        <strain evidence="5">DSM 26898</strain>
    </source>
</reference>
<dbReference type="AlphaFoldDB" id="A0A1M4SRY8"/>
<keyword evidence="5" id="KW-1185">Reference proteome</keyword>
<accession>A0A1M4SRY8</accession>
<dbReference type="Proteomes" id="UP000184236">
    <property type="component" value="Unassembled WGS sequence"/>
</dbReference>
<organism evidence="4 5">
    <name type="scientific">Chryseobacterium takakiae</name>
    <dbReference type="NCBI Taxonomy" id="1302685"/>
    <lineage>
        <taxon>Bacteria</taxon>
        <taxon>Pseudomonadati</taxon>
        <taxon>Bacteroidota</taxon>
        <taxon>Flavobacteriia</taxon>
        <taxon>Flavobacteriales</taxon>
        <taxon>Weeksellaceae</taxon>
        <taxon>Chryseobacterium group</taxon>
        <taxon>Chryseobacterium</taxon>
    </lineage>
</organism>
<proteinExistence type="predicted"/>
<dbReference type="RefSeq" id="WP_072882399.1">
    <property type="nucleotide sequence ID" value="NZ_FQVO01000001.1"/>
</dbReference>
<sequence>MKKILLSFLFMASSHAFGQLSCAAPTVITGNGTLTCPTLTGTYVGTCAGSAPATTPKAIWYSYTPTVNGEVTISSNLPQNDGVTKSDDTSLSIITGACSALSCYNGNDDISSTNYLSSITFPVSAGTTYYIVWDNAYSSLGFDFTFNFTAPTCIKPNDFSINAASNITANSATVSWTAAIGSPSSYDVQHGPSGFSLGTGTIKNTTTINTSLSGLPSGGNHSYYVRSNCGATQSSWTGPFSIFLAKAAPFSNSFEAPDYGNGFSSSTWSLGNATGGAQNGTVYYFSNSSTTAVTNAQLYSRALNLSTGENVSFNFWTRLGTAVGTAQTLKVYYNTTPSLTGATLIGSTITVTGTTYVQQSRNFIAPSAGTYYLIFSNETPIVTTSTSLRLDNVSLTSVLGTKETIHNNILLSVSPNPTSDILNIKTDSKINAVSVVDMTGRKVEVKLNGNTVDVKHLSAGTYLLSVETVNGVVTEKFIKK</sequence>
<dbReference type="NCBIfam" id="TIGR04183">
    <property type="entry name" value="Por_Secre_tail"/>
    <property type="match status" value="1"/>
</dbReference>
<evidence type="ECO:0000313" key="4">
    <source>
        <dbReference type="EMBL" id="SHE34948.1"/>
    </source>
</evidence>
<dbReference type="STRING" id="1302685.SAMN05444408_10112"/>
<dbReference type="Pfam" id="PF18962">
    <property type="entry name" value="Por_Secre_tail"/>
    <property type="match status" value="1"/>
</dbReference>
<evidence type="ECO:0000256" key="2">
    <source>
        <dbReference type="SAM" id="SignalP"/>
    </source>
</evidence>
<evidence type="ECO:0000313" key="5">
    <source>
        <dbReference type="Proteomes" id="UP000184236"/>
    </source>
</evidence>
<dbReference type="SUPFAM" id="SSF49265">
    <property type="entry name" value="Fibronectin type III"/>
    <property type="match status" value="1"/>
</dbReference>
<keyword evidence="1 2" id="KW-0732">Signal</keyword>
<dbReference type="Gene3D" id="2.60.40.10">
    <property type="entry name" value="Immunoglobulins"/>
    <property type="match status" value="1"/>
</dbReference>
<feature type="signal peptide" evidence="2">
    <location>
        <begin position="1"/>
        <end position="18"/>
    </location>
</feature>
<dbReference type="InterPro" id="IPR003961">
    <property type="entry name" value="FN3_dom"/>
</dbReference>
<evidence type="ECO:0000256" key="1">
    <source>
        <dbReference type="ARBA" id="ARBA00022729"/>
    </source>
</evidence>
<feature type="domain" description="Fibronectin type-III" evidence="3">
    <location>
        <begin position="155"/>
        <end position="248"/>
    </location>
</feature>
<evidence type="ECO:0000259" key="3">
    <source>
        <dbReference type="PROSITE" id="PS50853"/>
    </source>
</evidence>